<feature type="transmembrane region" description="Helical" evidence="17">
    <location>
        <begin position="102"/>
        <end position="119"/>
    </location>
</feature>
<feature type="compositionally biased region" description="Acidic residues" evidence="16">
    <location>
        <begin position="2631"/>
        <end position="2677"/>
    </location>
</feature>
<dbReference type="SUPFAM" id="SSF48371">
    <property type="entry name" value="ARM repeat"/>
    <property type="match status" value="2"/>
</dbReference>
<feature type="region of interest" description="Disordered" evidence="16">
    <location>
        <begin position="554"/>
        <end position="584"/>
    </location>
</feature>
<comment type="caution">
    <text evidence="19">The sequence shown here is derived from an EMBL/GenBank/DDBJ whole genome shotgun (WGS) entry which is preliminary data.</text>
</comment>
<evidence type="ECO:0000256" key="8">
    <source>
        <dbReference type="ARBA" id="ARBA00022786"/>
    </source>
</evidence>
<dbReference type="InterPro" id="IPR035983">
    <property type="entry name" value="Hect_E3_ubiquitin_ligase"/>
</dbReference>
<dbReference type="InterPro" id="IPR010309">
    <property type="entry name" value="E3_Ub_ligase_DUF908"/>
</dbReference>
<evidence type="ECO:0000256" key="12">
    <source>
        <dbReference type="ARBA" id="ARBA00023242"/>
    </source>
</evidence>
<name>A0AAN7WPI7_9SACH</name>
<dbReference type="EMBL" id="JAWIZZ010000002">
    <property type="protein sequence ID" value="KAK5782469.1"/>
    <property type="molecule type" value="Genomic_DNA"/>
</dbReference>
<feature type="region of interest" description="Disordered" evidence="16">
    <location>
        <begin position="2608"/>
        <end position="2677"/>
    </location>
</feature>
<feature type="transmembrane region" description="Helical" evidence="17">
    <location>
        <begin position="354"/>
        <end position="373"/>
    </location>
</feature>
<comment type="subcellular location">
    <subcellularLocation>
        <location evidence="3">Membrane</location>
        <topology evidence="3">Multi-pass membrane protein</topology>
    </subcellularLocation>
    <subcellularLocation>
        <location evidence="2">Nucleus</location>
    </subcellularLocation>
</comment>
<comment type="catalytic activity">
    <reaction evidence="1">
        <text>S-ubiquitinyl-[E2 ubiquitin-conjugating enzyme]-L-cysteine + [acceptor protein]-L-lysine = [E2 ubiquitin-conjugating enzyme]-L-cysteine + N(6)-ubiquitinyl-[acceptor protein]-L-lysine.</text>
        <dbReference type="EC" id="2.3.2.26"/>
    </reaction>
</comment>
<dbReference type="GO" id="GO:0005634">
    <property type="term" value="C:nucleus"/>
    <property type="evidence" value="ECO:0007669"/>
    <property type="project" value="UniProtKB-SubCell"/>
</dbReference>
<dbReference type="PRINTS" id="PR01084">
    <property type="entry name" value="NAHEXCHNGR"/>
</dbReference>
<feature type="compositionally biased region" description="Acidic residues" evidence="16">
    <location>
        <begin position="2705"/>
        <end position="2717"/>
    </location>
</feature>
<dbReference type="NCBIfam" id="TIGR00840">
    <property type="entry name" value="b_cpa1"/>
    <property type="match status" value="1"/>
</dbReference>
<dbReference type="InterPro" id="IPR010314">
    <property type="entry name" value="E3_Ub_ligase_DUF913"/>
</dbReference>
<dbReference type="InterPro" id="IPR016024">
    <property type="entry name" value="ARM-type_fold"/>
</dbReference>
<dbReference type="Gene3D" id="3.30.2410.10">
    <property type="entry name" value="Hect, E3 ligase catalytic domain"/>
    <property type="match status" value="1"/>
</dbReference>
<dbReference type="GO" id="GO:0000209">
    <property type="term" value="P:protein polyubiquitination"/>
    <property type="evidence" value="ECO:0007669"/>
    <property type="project" value="TreeGrafter"/>
</dbReference>
<dbReference type="Pfam" id="PF14377">
    <property type="entry name" value="UBM"/>
    <property type="match status" value="2"/>
</dbReference>
<dbReference type="Pfam" id="PF00632">
    <property type="entry name" value="HECT"/>
    <property type="match status" value="1"/>
</dbReference>
<dbReference type="GO" id="GO:0015385">
    <property type="term" value="F:sodium:proton antiporter activity"/>
    <property type="evidence" value="ECO:0007669"/>
    <property type="project" value="InterPro"/>
</dbReference>
<proteinExistence type="inferred from homology"/>
<feature type="transmembrane region" description="Helical" evidence="17">
    <location>
        <begin position="160"/>
        <end position="184"/>
    </location>
</feature>
<keyword evidence="20" id="KW-1185">Reference proteome</keyword>
<dbReference type="FunFam" id="3.90.1750.10:FF:000003">
    <property type="entry name" value="E3 ubiquitin-protein ligase UPL1"/>
    <property type="match status" value="1"/>
</dbReference>
<comment type="similarity">
    <text evidence="13">Belongs to the UPL family. TOM1/PTR1 subfamily.</text>
</comment>
<dbReference type="Pfam" id="PF06012">
    <property type="entry name" value="DUF908"/>
    <property type="match status" value="1"/>
</dbReference>
<keyword evidence="5 15" id="KW-0813">Transport</keyword>
<accession>A0AAN7WPI7</accession>
<dbReference type="FunFam" id="3.30.2160.10:FF:000001">
    <property type="entry name" value="E3 ubiquitin-protein ligase NEDD4-like"/>
    <property type="match status" value="1"/>
</dbReference>
<dbReference type="InterPro" id="IPR011989">
    <property type="entry name" value="ARM-like"/>
</dbReference>
<comment type="similarity">
    <text evidence="15">Belongs to the monovalent cation:proton antiporter 1 (CPA1) transporter (TC 2.A.36) family.</text>
</comment>
<evidence type="ECO:0000256" key="1">
    <source>
        <dbReference type="ARBA" id="ARBA00000885"/>
    </source>
</evidence>
<dbReference type="InterPro" id="IPR000569">
    <property type="entry name" value="HECT_dom"/>
</dbReference>
<dbReference type="Gene3D" id="3.90.1750.10">
    <property type="entry name" value="Hect, E3 ligase catalytic domains"/>
    <property type="match status" value="1"/>
</dbReference>
<comment type="pathway">
    <text evidence="4">Protein modification; protein ubiquitination.</text>
</comment>
<dbReference type="GO" id="GO:0006885">
    <property type="term" value="P:regulation of pH"/>
    <property type="evidence" value="ECO:0007669"/>
    <property type="project" value="InterPro"/>
</dbReference>
<feature type="domain" description="HECT" evidence="18">
    <location>
        <begin position="3589"/>
        <end position="3925"/>
    </location>
</feature>
<evidence type="ECO:0000256" key="9">
    <source>
        <dbReference type="ARBA" id="ARBA00022816"/>
    </source>
</evidence>
<dbReference type="GO" id="GO:0016020">
    <property type="term" value="C:membrane"/>
    <property type="evidence" value="ECO:0007669"/>
    <property type="project" value="UniProtKB-SubCell"/>
</dbReference>
<protein>
    <recommendedName>
        <fullName evidence="15">Sodium/hydrogen exchanger</fullName>
    </recommendedName>
</protein>
<dbReference type="GO" id="GO:0005737">
    <property type="term" value="C:cytoplasm"/>
    <property type="evidence" value="ECO:0007669"/>
    <property type="project" value="TreeGrafter"/>
</dbReference>
<feature type="transmembrane region" description="Helical" evidence="17">
    <location>
        <begin position="385"/>
        <end position="414"/>
    </location>
</feature>
<dbReference type="InterPro" id="IPR004709">
    <property type="entry name" value="NaH_exchanger"/>
</dbReference>
<evidence type="ECO:0000256" key="17">
    <source>
        <dbReference type="SAM" id="Phobius"/>
    </source>
</evidence>
<dbReference type="PANTHER" id="PTHR11254">
    <property type="entry name" value="HECT DOMAIN UBIQUITIN-PROTEIN LIGASE"/>
    <property type="match status" value="1"/>
</dbReference>
<keyword evidence="6" id="KW-0808">Transferase</keyword>
<evidence type="ECO:0000256" key="15">
    <source>
        <dbReference type="RuleBase" id="RU003722"/>
    </source>
</evidence>
<keyword evidence="7 15" id="KW-0812">Transmembrane</keyword>
<evidence type="ECO:0000256" key="7">
    <source>
        <dbReference type="ARBA" id="ARBA00022692"/>
    </source>
</evidence>
<keyword evidence="12" id="KW-0539">Nucleus</keyword>
<dbReference type="InterPro" id="IPR050409">
    <property type="entry name" value="E3_ubiq-protein_ligase"/>
</dbReference>
<feature type="compositionally biased region" description="Acidic residues" evidence="16">
    <location>
        <begin position="2608"/>
        <end position="2618"/>
    </location>
</feature>
<evidence type="ECO:0000256" key="4">
    <source>
        <dbReference type="ARBA" id="ARBA00004906"/>
    </source>
</evidence>
<dbReference type="PROSITE" id="PS50237">
    <property type="entry name" value="HECT"/>
    <property type="match status" value="1"/>
</dbReference>
<evidence type="ECO:0000256" key="11">
    <source>
        <dbReference type="ARBA" id="ARBA00023136"/>
    </source>
</evidence>
<dbReference type="GO" id="GO:0006511">
    <property type="term" value="P:ubiquitin-dependent protein catabolic process"/>
    <property type="evidence" value="ECO:0007669"/>
    <property type="project" value="TreeGrafter"/>
</dbReference>
<dbReference type="SMART" id="SM00119">
    <property type="entry name" value="HECTc"/>
    <property type="match status" value="1"/>
</dbReference>
<keyword evidence="11 17" id="KW-0472">Membrane</keyword>
<dbReference type="SUPFAM" id="SSF56204">
    <property type="entry name" value="Hect, E3 ligase catalytic domain"/>
    <property type="match status" value="1"/>
</dbReference>
<keyword evidence="9" id="KW-0509">mRNA transport</keyword>
<feature type="region of interest" description="Disordered" evidence="16">
    <location>
        <begin position="2939"/>
        <end position="2965"/>
    </location>
</feature>
<evidence type="ECO:0000256" key="5">
    <source>
        <dbReference type="ARBA" id="ARBA00022448"/>
    </source>
</evidence>
<dbReference type="PANTHER" id="PTHR11254:SF67">
    <property type="entry name" value="E3 UBIQUITIN-PROTEIN LIGASE HUWE1"/>
    <property type="match status" value="1"/>
</dbReference>
<evidence type="ECO:0000256" key="14">
    <source>
        <dbReference type="PROSITE-ProRule" id="PRU00104"/>
    </source>
</evidence>
<dbReference type="GO" id="GO:0061630">
    <property type="term" value="F:ubiquitin protein ligase activity"/>
    <property type="evidence" value="ECO:0007669"/>
    <property type="project" value="UniProtKB-EC"/>
</dbReference>
<dbReference type="Gene3D" id="6.10.140.1330">
    <property type="match status" value="1"/>
</dbReference>
<gene>
    <name evidence="19" type="ORF">RI543_000022</name>
</gene>
<keyword evidence="10 17" id="KW-1133">Transmembrane helix</keyword>
<feature type="transmembrane region" description="Helical" evidence="17">
    <location>
        <begin position="467"/>
        <end position="489"/>
    </location>
</feature>
<dbReference type="InterPro" id="IPR006153">
    <property type="entry name" value="Cation/H_exchanger_TM"/>
</dbReference>
<feature type="transmembrane region" description="Helical" evidence="17">
    <location>
        <begin position="262"/>
        <end position="291"/>
    </location>
</feature>
<feature type="active site" description="Glycyl thioester intermediate" evidence="14">
    <location>
        <position position="3892"/>
    </location>
</feature>
<keyword evidence="15" id="KW-0050">Antiport</keyword>
<feature type="transmembrane region" description="Helical" evidence="17">
    <location>
        <begin position="131"/>
        <end position="148"/>
    </location>
</feature>
<keyword evidence="8 14" id="KW-0833">Ubl conjugation pathway</keyword>
<dbReference type="FunFam" id="3.30.2410.10:FF:000004">
    <property type="entry name" value="E3 ubiquitin-protein ligase HUWE1, variant"/>
    <property type="match status" value="1"/>
</dbReference>
<evidence type="ECO:0000259" key="18">
    <source>
        <dbReference type="PROSITE" id="PS50237"/>
    </source>
</evidence>
<dbReference type="GO" id="GO:0051028">
    <property type="term" value="P:mRNA transport"/>
    <property type="evidence" value="ECO:0007669"/>
    <property type="project" value="UniProtKB-KW"/>
</dbReference>
<keyword evidence="15" id="KW-0406">Ion transport</keyword>
<feature type="transmembrane region" description="Helical" evidence="17">
    <location>
        <begin position="68"/>
        <end position="90"/>
    </location>
</feature>
<feature type="region of interest" description="Disordered" evidence="16">
    <location>
        <begin position="2696"/>
        <end position="2717"/>
    </location>
</feature>
<dbReference type="CDD" id="cd00078">
    <property type="entry name" value="HECTc"/>
    <property type="match status" value="1"/>
</dbReference>
<dbReference type="Gene3D" id="1.25.10.10">
    <property type="entry name" value="Leucine-rich Repeat Variant"/>
    <property type="match status" value="1"/>
</dbReference>
<keyword evidence="15" id="KW-0915">Sodium</keyword>
<evidence type="ECO:0000256" key="3">
    <source>
        <dbReference type="ARBA" id="ARBA00004141"/>
    </source>
</evidence>
<evidence type="ECO:0000256" key="10">
    <source>
        <dbReference type="ARBA" id="ARBA00022989"/>
    </source>
</evidence>
<organism evidence="19 20">
    <name type="scientific">Arxiozyma heterogenica</name>
    <dbReference type="NCBI Taxonomy" id="278026"/>
    <lineage>
        <taxon>Eukaryota</taxon>
        <taxon>Fungi</taxon>
        <taxon>Dikarya</taxon>
        <taxon>Ascomycota</taxon>
        <taxon>Saccharomycotina</taxon>
        <taxon>Saccharomycetes</taxon>
        <taxon>Saccharomycetales</taxon>
        <taxon>Saccharomycetaceae</taxon>
        <taxon>Arxiozyma</taxon>
    </lineage>
</organism>
<dbReference type="Pfam" id="PF00999">
    <property type="entry name" value="Na_H_Exchanger"/>
    <property type="match status" value="1"/>
</dbReference>
<evidence type="ECO:0000313" key="20">
    <source>
        <dbReference type="Proteomes" id="UP001306508"/>
    </source>
</evidence>
<evidence type="ECO:0000313" key="19">
    <source>
        <dbReference type="EMBL" id="KAK5782469.1"/>
    </source>
</evidence>
<feature type="transmembrane region" description="Helical" evidence="17">
    <location>
        <begin position="12"/>
        <end position="31"/>
    </location>
</feature>
<evidence type="ECO:0000256" key="16">
    <source>
        <dbReference type="SAM" id="MobiDB-lite"/>
    </source>
</evidence>
<evidence type="ECO:0000256" key="13">
    <source>
        <dbReference type="ARBA" id="ARBA00034494"/>
    </source>
</evidence>
<dbReference type="Pfam" id="PF06025">
    <property type="entry name" value="DUF913"/>
    <property type="match status" value="1"/>
</dbReference>
<keyword evidence="15" id="KW-0739">Sodium transport</keyword>
<reference evidence="20" key="1">
    <citation type="submission" date="2023-07" db="EMBL/GenBank/DDBJ databases">
        <title>A draft genome of Kazachstania heterogenica Y-27499.</title>
        <authorList>
            <person name="Donic C."/>
            <person name="Kralova J.S."/>
            <person name="Fidel L."/>
            <person name="Ben-Dor S."/>
            <person name="Jung S."/>
        </authorList>
    </citation>
    <scope>NUCLEOTIDE SEQUENCE [LARGE SCALE GENOMIC DNA]</scope>
    <source>
        <strain evidence="20">Y27499</strain>
    </source>
</reference>
<dbReference type="Proteomes" id="UP001306508">
    <property type="component" value="Unassembled WGS sequence"/>
</dbReference>
<sequence length="3925" mass="448479">MTVKLQNYFLTLFIKFTISSAISILSGRNILDDDNEDELLPMPDTPDTIDPIISDPDADLNPVTEEMFSSWALFIMLFLLISALWSSYYLTQRKIRAVHETVLSIFYGMVVGLIIRMTPGHYIQDIVTFNSSYFFNVLLPPIILNSGYELNQVNFFSNIVSILTFAIPGTFISAMVLGIIIYIWTALGLESVNITLVDALSVGATLSATDPVTILSIFNAYKVDPKLYTIIFGESLLNDAISIVMFETCQKFRDQPAGISSFFAGVGLFLITFTVSLMIGVFIGVLIALILKHSKVRRYPQIESCIILLIAYESYFFSNGCHMSGIVSLLFCGITLKHYAYYNMSRRTQITIRYIFQVLARLSENFIFIYLGLELFTEMELVYKPLLIIVTSISICVARWCAVFPLSRFVNWLYRMKTIRATRRELRTSLAIPDEIPYNYQMMTFWAGLRGAVGVALALGIQGEYKFTFLATVLVVVVLTVIVFGGTTASMLEMMNIKTGCIDENDESDDEFDIETTRQNIPYYNNINIDNNHGNERGFVDTFNDNRIVRQSYSDDNIDSPQFTATDNSLANDQTGNTFNNYSQDPILFPREVDNFNVESQIELDSAKGQSGTVTPMNGSRIEREKENLKNKFNGIFNSDSQWFQALDDNVLKPVFLDNPGNAPNQNSQKVKEQNALSFKPIIDELVSSDLETFLFMVEKIQEWDRPREDLFIWIPVLNKIDSILSELVEKYSYSGVDPKIKAITLVPMDLQDENTVVILTDFTCRLLYHTENRYIYSSIDVMNDLLNCPNFRVKYGAIKVLAIIGERYVIARERLETLCKSTLPEMRKKALHLALALPSSVSNDDSEQFTLVDLFFNSKKYPSKWSRFKFTYYNSSPGKENNNTHKINSQNNGSSMRKIIFNNDDLKKFSLKQLFEKGMEVLPPETWYNYSLKVTIAKAFSEDTPENIQLRNIIVQTKFIAVAFINTIFIPPHVSSKLFEVDPYTFNCLTDFISLAESRIPGRLRIDALFALECISLKHVWCSDIMRNLGGNLSHGVLFQILRQIGKLIRNETNKSEDFNEEYNVRFFYLISNLAEVKTLHDSLLAAGLIPSLLEIISAKNNLYRRTKASATHLLEVFINDVDSTAELINYNGFTLIIDFVTEQVNIGLTDAKTENTLQLSTIDFLIPYRQQAFIKSLLKLVLKLLKIDSGDRIRNLIDSPILGSLLNILKNMEIFGSTLVSFTLDVIQRVINSEPTIYTVLVEAGIIPYIIENFSKFIIPHSELLYLLPDVISALCLNYEGLQEVKEKNLIDFLFKAILDPKYARELSWKEEATDLGTALDELARHYPDLKPDIIKSFCETVKEIPSHLNFNVVFLHKSKSGGTCFYHSREEPVLNNEENGTQLNFWDEQDSSVIIDCFSNLLYGMTLDNSTLDKLPEVLNLEDLYNVIIPTSAPFDYTSSQAMLNITDVLQILDEHRSGYNFVVFLEHLHNRLGDIKGFLTSPNETSYFLGIEKDDQKITHAGRVVDNLNSISSILHIITNVYVTLMTLSNTRVQEIVDFFQKESNLDLLTNLSMLFQKAALEEMYIRSHLPDEVVTHTTPDVFGHTPPIHIHRTKPVRNELKDNFTSAKFKNTFQIRNILIRIQSCIAMLLRCFLRLSHATSMDLISQDKVTELKIFESIIQQLCAMVDVAANLGNTSYILVLLHFNTYVMTFPKTTIATTEIIQTMPVYLFYQKGGYQLYTNILLKFFNMLTEFTDMEVVEKIDYLEEREEVLIVSVITNILTFFNKCIQQESMESIRTISNYYVNIDDYNVTKSLMKRLKIRTLKLLSMLGQIFNIFHSVKRPIPYGVFKQILTLWKNSYTMNHETDSDKLYMIEWDLIIPSERKVSLLVKVGVDENVARNYLENHKNMLPSSESELSIISPEQKEHFKSLLELENSMNPKLLNDEGIIGKDLEELRKEVYNENLKTKIFDILPLYPKLVNAIAKTLIQIFTCLSLPIVDFTHSMLSQIQVAGIEDESKISSFVHLFGIFLNEGFVYQQSINLMDDFVVHLEQLLKPKYVNKIWFSKFLYCYEIILSKSELPTYETPAEGISLRYKLVPMLPAYRIKENLKLTIFKSLIKIAEISNFYSALAVSRVLLIYARERSYAVDIINSGIVSRLLKAVGTFQKYDKINFLESSFLLLVRRCFETDEYVSNIITSEIDKSFTSRTLGSQKEKERDLASLLEEKPHVVMRNPTLFTNILSETARFDDFGSDDVLLNFTMRRHQELKKPITEEPSGDWQPSTPTGIIHLLLSQLMAAAKKDWISDPPTDTAKSNDMDKDIRHNLTKNHVCAYMIFLLKMLAELISSYKQCKYEFLTYSRKNMYTERPRHRSTALNFFLYQLLDKSSSQDQNKEESKRKEVISMLAKSVLVGFLTSVNDASSETVDPKKADSDLTFIRKFVIEALVKVLKSASSTSKLLEQNVDKLDAWFSIISSMVYVQAPYLRVMIDSNKIEADRYQICRLMIDLNIPAAITECMSKLDLNYPFCKKLYNDAVETLNAINSTRSDFANYFKVETHEEDVDMEEESEREEVPNMFRNSALGMYDVEDVEDEEDEDSLIGDDEGIAFVNDDDEGYEVVFSEDEVDENEGETADSLSSGSSVEEIVFEVEPDELSDEEMENVESEDDFSSSEVEEGYSDNDSGQFDDEVQNYDSDIDIGISDYYEGESDWESGLTDLTTSEEDSDTNDDNYEDISQVRLGNGRAVWSLGNGVELEEEISDEEEQGVFHGIQHVFNPDDQLLFRVHEGSNRGHNHQRVYRRHPNSSMVPPSMSLLNGNRRNQSNLINPLGPSGLEQVENDITAQLTTVGTGVRPRTGRPHFADVLFSGEVLDERILDGIVMKSTLARWKDIFDMFYDSKNYANYLIPSILNRLFKPSLEIYQSSQRKRQERIEKLKEARTKRQKLSPEVSIVDSHQISTDNNSPVSSTLGSVSVGQQGSPQLQESAPIYVDIEGTEVNIAGTDIDPEFLNALPEDMRTEVFVQHIRERRADAVHGITSSREVDSEFLNSLPEDIRNEILEQEAAEQRLSNVIGRANESNIEENEDFDMLQDEEDNNAIHETSSIHDTMEVHEEQGKEEKKKQEKIYFEPLIDRQGTAALMKSVFIVQPYIQREIYHELFLKLCSSKQNRNDIVNILLMILQEGAVDQNSLEKIYGMIVARSQGNTRVSNSAIKQLPPDTTPLTVANQAIEILQYLIDSDSKIKFFFITEHENLLVSKNKKDDSKMKDKLPIKYLFSLLDRKLITDETVLMDLLTNILQTCTKPLPAMLKNKNSNVSKRKFNIPSFDAEELSKIVSIIRLDSCSTKVFQQTLNILHNLCAVEGSFKIFTDELSKIVKDTAVILIDDIKELTKEVENANFGNELSVDLVQKLTLPSSEQAKLLKVLTAVDYLYTHKKVEENSNAVELISLYSKMDLGKLWLSLSGCLSAFEKKKNLSTSATLLLPVIESLMVISKHCSMANSGSKLVSYREEKLEDLENVDVENLFVPFTDQHKKLLNQMIRSNPKLMSGPFSLLINNSKVLDFDNKRYYFIAKIRSDTHERPKLPITVRRDQVFLDSYRALFFKTNEEIKNSKLEITFKGESGVDAGGLTREWYQVLSRQMFNPDYALFLPVASDKTTFHLNRTSGINPEHLSFFKFSGMIIAKAIRDQCFLDCHFSREVYKNILGKPVSLKDMESLDPDYYKSLVWILENDITDIIEETFSVETDDYGERKIVDLIENGRNIAVTEANKQEYVKKIVEYKLNTSVKEQMDNFLVGFYALIPKDLIGIFDEQETELLISGLPDIDVDDWKNNTTYVNYTASCKQVNYFWRAVRSFDVEERAKLLQFVTGTSKVPLNGFKELSGVNGTCKFSIHRDYGSVERLPSSHTCFNQLNLPAYSSYEALRSALLHAINEGSEGFGLA</sequence>
<evidence type="ECO:0000256" key="6">
    <source>
        <dbReference type="ARBA" id="ARBA00022679"/>
    </source>
</evidence>
<dbReference type="InterPro" id="IPR025527">
    <property type="entry name" value="HUWE1/Rev1_UBM"/>
</dbReference>
<evidence type="ECO:0000256" key="2">
    <source>
        <dbReference type="ARBA" id="ARBA00004123"/>
    </source>
</evidence>
<dbReference type="Gene3D" id="3.30.2160.10">
    <property type="entry name" value="Hect, E3 ligase catalytic domain"/>
    <property type="match status" value="1"/>
</dbReference>